<dbReference type="EMBL" id="CAXIEN010000364">
    <property type="protein sequence ID" value="CAL1295169.1"/>
    <property type="molecule type" value="Genomic_DNA"/>
</dbReference>
<reference evidence="13 14" key="1">
    <citation type="submission" date="2024-04" db="EMBL/GenBank/DDBJ databases">
        <authorList>
            <person name="Rising A."/>
            <person name="Reimegard J."/>
            <person name="Sonavane S."/>
            <person name="Akerstrom W."/>
            <person name="Nylinder S."/>
            <person name="Hedman E."/>
            <person name="Kallberg Y."/>
        </authorList>
    </citation>
    <scope>NUCLEOTIDE SEQUENCE [LARGE SCALE GENOMIC DNA]</scope>
</reference>
<dbReference type="Gene3D" id="3.40.640.10">
    <property type="entry name" value="Type I PLP-dependent aspartate aminotransferase-like (Major domain)"/>
    <property type="match status" value="1"/>
</dbReference>
<evidence type="ECO:0000256" key="4">
    <source>
        <dbReference type="ARBA" id="ARBA00013030"/>
    </source>
</evidence>
<evidence type="ECO:0000256" key="9">
    <source>
        <dbReference type="ARBA" id="ARBA00023299"/>
    </source>
</evidence>
<sequence length="371" mass="40866">MPADMSSDKIIYFAAGPAKVPGEVLQQAHEEFLNYNNTGISVVELTHRGADYGKINDEAEAALRELYQIPSNYKVLFLQGGGTGQFSAIPLNLCSSSDDVVDYVITGTWSSKAALEAEKYCKVNRVLPKTNVYTGIPNQSEWKLSNNAKYVYYCSNETIHGIEFDFIPETNGVPLVCDMSSNILTRPLDITKFGVIFAGSHKNAGIPSVTIVIVREDLLGKGMPICPAVFDYKINAANKSLYNTPPTFSVYILGLVVKWIISKGGVPAMDQHNALKSSLVYEVFDASNGFYYSVIKKENRSRMNIPFRIGGPSINGELETKFLNEAKARKMISLEGHPSVGGLRISLYNAITLDETKAVVEFLKEFQANNQ</sequence>
<protein>
    <recommendedName>
        <fullName evidence="4">phosphoserine transaminase</fullName>
        <ecNumber evidence="4">2.6.1.52</ecNumber>
    </recommendedName>
</protein>
<evidence type="ECO:0000256" key="8">
    <source>
        <dbReference type="ARBA" id="ARBA00022898"/>
    </source>
</evidence>
<evidence type="ECO:0000313" key="14">
    <source>
        <dbReference type="Proteomes" id="UP001497382"/>
    </source>
</evidence>
<dbReference type="PANTHER" id="PTHR43247">
    <property type="entry name" value="PHOSPHOSERINE AMINOTRANSFERASE"/>
    <property type="match status" value="1"/>
</dbReference>
<dbReference type="HAMAP" id="MF_00160">
    <property type="entry name" value="SerC_aminotrans_5"/>
    <property type="match status" value="1"/>
</dbReference>
<keyword evidence="8" id="KW-0663">Pyridoxal phosphate</keyword>
<comment type="similarity">
    <text evidence="3">Belongs to the class-V pyridoxal-phosphate-dependent aminotransferase family. SerC subfamily.</text>
</comment>
<proteinExistence type="inferred from homology"/>
<dbReference type="Gene3D" id="3.90.1150.10">
    <property type="entry name" value="Aspartate Aminotransferase, domain 1"/>
    <property type="match status" value="1"/>
</dbReference>
<dbReference type="InterPro" id="IPR022278">
    <property type="entry name" value="Pser_aminoTfrase"/>
</dbReference>
<feature type="domain" description="Aminotransferase class V" evidence="12">
    <location>
        <begin position="12"/>
        <end position="357"/>
    </location>
</feature>
<dbReference type="FunFam" id="3.90.1150.10:FF:000006">
    <property type="entry name" value="Phosphoserine aminotransferase"/>
    <property type="match status" value="1"/>
</dbReference>
<dbReference type="SUPFAM" id="SSF53383">
    <property type="entry name" value="PLP-dependent transferases"/>
    <property type="match status" value="1"/>
</dbReference>
<dbReference type="InterPro" id="IPR000192">
    <property type="entry name" value="Aminotrans_V_dom"/>
</dbReference>
<evidence type="ECO:0000259" key="12">
    <source>
        <dbReference type="Pfam" id="PF00266"/>
    </source>
</evidence>
<evidence type="ECO:0000256" key="5">
    <source>
        <dbReference type="ARBA" id="ARBA00022576"/>
    </source>
</evidence>
<evidence type="ECO:0000256" key="1">
    <source>
        <dbReference type="ARBA" id="ARBA00001933"/>
    </source>
</evidence>
<dbReference type="GO" id="GO:0004648">
    <property type="term" value="F:O-phospho-L-serine:2-oxoglutarate aminotransferase activity"/>
    <property type="evidence" value="ECO:0007669"/>
    <property type="project" value="UniProtKB-EC"/>
</dbReference>
<evidence type="ECO:0000256" key="6">
    <source>
        <dbReference type="ARBA" id="ARBA00022605"/>
    </source>
</evidence>
<name>A0AAV2BHQ1_9ARAC</name>
<dbReference type="AlphaFoldDB" id="A0AAV2BHQ1"/>
<dbReference type="GO" id="GO:0030170">
    <property type="term" value="F:pyridoxal phosphate binding"/>
    <property type="evidence" value="ECO:0007669"/>
    <property type="project" value="TreeGrafter"/>
</dbReference>
<keyword evidence="14" id="KW-1185">Reference proteome</keyword>
<dbReference type="InterPro" id="IPR015421">
    <property type="entry name" value="PyrdxlP-dep_Trfase_major"/>
</dbReference>
<dbReference type="InterPro" id="IPR015422">
    <property type="entry name" value="PyrdxlP-dep_Trfase_small"/>
</dbReference>
<comment type="catalytic activity">
    <reaction evidence="10">
        <text>4-(phosphooxy)-L-threonine + 2-oxoglutarate = (R)-3-hydroxy-2-oxo-4-phosphooxybutanoate + L-glutamate</text>
        <dbReference type="Rhea" id="RHEA:16573"/>
        <dbReference type="ChEBI" id="CHEBI:16810"/>
        <dbReference type="ChEBI" id="CHEBI:29985"/>
        <dbReference type="ChEBI" id="CHEBI:58452"/>
        <dbReference type="ChEBI" id="CHEBI:58538"/>
        <dbReference type="EC" id="2.6.1.52"/>
    </reaction>
</comment>
<dbReference type="InterPro" id="IPR015424">
    <property type="entry name" value="PyrdxlP-dep_Trfase"/>
</dbReference>
<dbReference type="EC" id="2.6.1.52" evidence="4"/>
<comment type="catalytic activity">
    <reaction evidence="11">
        <text>O-phospho-L-serine + 2-oxoglutarate = 3-phosphooxypyruvate + L-glutamate</text>
        <dbReference type="Rhea" id="RHEA:14329"/>
        <dbReference type="ChEBI" id="CHEBI:16810"/>
        <dbReference type="ChEBI" id="CHEBI:18110"/>
        <dbReference type="ChEBI" id="CHEBI:29985"/>
        <dbReference type="ChEBI" id="CHEBI:57524"/>
        <dbReference type="EC" id="2.6.1.52"/>
    </reaction>
</comment>
<keyword evidence="9" id="KW-0718">Serine biosynthesis</keyword>
<comment type="pathway">
    <text evidence="2">Amino-acid biosynthesis; L-serine biosynthesis; L-serine from 3-phospho-D-glycerate: step 2/3.</text>
</comment>
<dbReference type="NCBIfam" id="TIGR01364">
    <property type="entry name" value="serC_1"/>
    <property type="match status" value="1"/>
</dbReference>
<evidence type="ECO:0000256" key="10">
    <source>
        <dbReference type="ARBA" id="ARBA00047630"/>
    </source>
</evidence>
<dbReference type="Pfam" id="PF00266">
    <property type="entry name" value="Aminotran_5"/>
    <property type="match status" value="1"/>
</dbReference>
<keyword evidence="6" id="KW-0028">Amino-acid biosynthesis</keyword>
<evidence type="ECO:0000256" key="3">
    <source>
        <dbReference type="ARBA" id="ARBA00006904"/>
    </source>
</evidence>
<evidence type="ECO:0000313" key="13">
    <source>
        <dbReference type="EMBL" id="CAL1295169.1"/>
    </source>
</evidence>
<evidence type="ECO:0000256" key="2">
    <source>
        <dbReference type="ARBA" id="ARBA00005099"/>
    </source>
</evidence>
<dbReference type="Proteomes" id="UP001497382">
    <property type="component" value="Unassembled WGS sequence"/>
</dbReference>
<dbReference type="PIRSF" id="PIRSF000525">
    <property type="entry name" value="SerC"/>
    <property type="match status" value="1"/>
</dbReference>
<dbReference type="PANTHER" id="PTHR43247:SF1">
    <property type="entry name" value="PHOSPHOSERINE AMINOTRANSFERASE"/>
    <property type="match status" value="1"/>
</dbReference>
<dbReference type="NCBIfam" id="NF003764">
    <property type="entry name" value="PRK05355.1"/>
    <property type="match status" value="1"/>
</dbReference>
<keyword evidence="5" id="KW-0032">Aminotransferase</keyword>
<evidence type="ECO:0000256" key="11">
    <source>
        <dbReference type="ARBA" id="ARBA00049007"/>
    </source>
</evidence>
<comment type="cofactor">
    <cofactor evidence="1">
        <name>pyridoxal 5'-phosphate</name>
        <dbReference type="ChEBI" id="CHEBI:597326"/>
    </cofactor>
</comment>
<gene>
    <name evidence="13" type="ORF">LARSCL_LOCUS19135</name>
</gene>
<comment type="caution">
    <text evidence="13">The sequence shown here is derived from an EMBL/GenBank/DDBJ whole genome shotgun (WGS) entry which is preliminary data.</text>
</comment>
<organism evidence="13 14">
    <name type="scientific">Larinioides sclopetarius</name>
    <dbReference type="NCBI Taxonomy" id="280406"/>
    <lineage>
        <taxon>Eukaryota</taxon>
        <taxon>Metazoa</taxon>
        <taxon>Ecdysozoa</taxon>
        <taxon>Arthropoda</taxon>
        <taxon>Chelicerata</taxon>
        <taxon>Arachnida</taxon>
        <taxon>Araneae</taxon>
        <taxon>Araneomorphae</taxon>
        <taxon>Entelegynae</taxon>
        <taxon>Araneoidea</taxon>
        <taxon>Araneidae</taxon>
        <taxon>Larinioides</taxon>
    </lineage>
</organism>
<dbReference type="GO" id="GO:0005737">
    <property type="term" value="C:cytoplasm"/>
    <property type="evidence" value="ECO:0007669"/>
    <property type="project" value="TreeGrafter"/>
</dbReference>
<dbReference type="FunFam" id="3.40.640.10:FF:000010">
    <property type="entry name" value="Phosphoserine aminotransferase"/>
    <property type="match status" value="1"/>
</dbReference>
<evidence type="ECO:0000256" key="7">
    <source>
        <dbReference type="ARBA" id="ARBA00022679"/>
    </source>
</evidence>
<accession>A0AAV2BHQ1</accession>
<dbReference type="GO" id="GO:0006564">
    <property type="term" value="P:L-serine biosynthetic process"/>
    <property type="evidence" value="ECO:0007669"/>
    <property type="project" value="UniProtKB-KW"/>
</dbReference>
<keyword evidence="7" id="KW-0808">Transferase</keyword>